<evidence type="ECO:0000313" key="2">
    <source>
        <dbReference type="EMBL" id="KKN62500.1"/>
    </source>
</evidence>
<gene>
    <name evidence="2" type="ORF">LCGC14_0511160</name>
</gene>
<dbReference type="EMBL" id="LAZR01000622">
    <property type="protein sequence ID" value="KKN62500.1"/>
    <property type="molecule type" value="Genomic_DNA"/>
</dbReference>
<reference evidence="2" key="1">
    <citation type="journal article" date="2015" name="Nature">
        <title>Complex archaea that bridge the gap between prokaryotes and eukaryotes.</title>
        <authorList>
            <person name="Spang A."/>
            <person name="Saw J.H."/>
            <person name="Jorgensen S.L."/>
            <person name="Zaremba-Niedzwiedzka K."/>
            <person name="Martijn J."/>
            <person name="Lind A.E."/>
            <person name="van Eijk R."/>
            <person name="Schleper C."/>
            <person name="Guy L."/>
            <person name="Ettema T.J."/>
        </authorList>
    </citation>
    <scope>NUCLEOTIDE SEQUENCE</scope>
</reference>
<comment type="caution">
    <text evidence="2">The sequence shown here is derived from an EMBL/GenBank/DDBJ whole genome shotgun (WGS) entry which is preliminary data.</text>
</comment>
<protein>
    <recommendedName>
        <fullName evidence="1">Disaggregatase-related domain-containing protein</fullName>
    </recommendedName>
</protein>
<feature type="domain" description="Disaggregatase-related" evidence="1">
    <location>
        <begin position="40"/>
        <end position="118"/>
    </location>
</feature>
<evidence type="ECO:0000259" key="1">
    <source>
        <dbReference type="Pfam" id="PF06848"/>
    </source>
</evidence>
<name>A0A0F9S165_9ZZZZ</name>
<dbReference type="InterPro" id="IPR010671">
    <property type="entry name" value="Disaggr-rel_dom"/>
</dbReference>
<proteinExistence type="predicted"/>
<organism evidence="2">
    <name type="scientific">marine sediment metagenome</name>
    <dbReference type="NCBI Taxonomy" id="412755"/>
    <lineage>
        <taxon>unclassified sequences</taxon>
        <taxon>metagenomes</taxon>
        <taxon>ecological metagenomes</taxon>
    </lineage>
</organism>
<sequence length="213" mass="23011">MATKTISPTIEAPVEAIFDADQNYGGDNGATYGSARVAYVGGSKTFLFRSLANFDVSAVAADTINSASLWLHHYVATNTPTAHISRNTRPSTWVEAQVTWNDYSTGNAWTAGGGDVDDVTPTEVTFSLAGSTGWQEVTGLKGHVDDAIASRGNIVALNLHLAEQDPGFDDGHYWRGGRYLSLAWYLRIDYTPASPAGIPFERPSRATRALLRR</sequence>
<dbReference type="AlphaFoldDB" id="A0A0F9S165"/>
<dbReference type="Pfam" id="PF06848">
    <property type="entry name" value="Disaggr_repeat"/>
    <property type="match status" value="1"/>
</dbReference>
<accession>A0A0F9S165</accession>
<dbReference type="NCBIfam" id="NF033679">
    <property type="entry name" value="DNRLRE_dom"/>
    <property type="match status" value="1"/>
</dbReference>